<comment type="caution">
    <text evidence="1">The sequence shown here is derived from an EMBL/GenBank/DDBJ whole genome shotgun (WGS) entry which is preliminary data.</text>
</comment>
<dbReference type="AlphaFoldDB" id="A0A9D4Y2Z9"/>
<evidence type="ECO:0000313" key="2">
    <source>
        <dbReference type="Proteomes" id="UP001058974"/>
    </source>
</evidence>
<accession>A0A9D4Y2Z9</accession>
<reference evidence="1 2" key="1">
    <citation type="journal article" date="2022" name="Nat. Genet.">
        <title>Improved pea reference genome and pan-genome highlight genomic features and evolutionary characteristics.</title>
        <authorList>
            <person name="Yang T."/>
            <person name="Liu R."/>
            <person name="Luo Y."/>
            <person name="Hu S."/>
            <person name="Wang D."/>
            <person name="Wang C."/>
            <person name="Pandey M.K."/>
            <person name="Ge S."/>
            <person name="Xu Q."/>
            <person name="Li N."/>
            <person name="Li G."/>
            <person name="Huang Y."/>
            <person name="Saxena R.K."/>
            <person name="Ji Y."/>
            <person name="Li M."/>
            <person name="Yan X."/>
            <person name="He Y."/>
            <person name="Liu Y."/>
            <person name="Wang X."/>
            <person name="Xiang C."/>
            <person name="Varshney R.K."/>
            <person name="Ding H."/>
            <person name="Gao S."/>
            <person name="Zong X."/>
        </authorList>
    </citation>
    <scope>NUCLEOTIDE SEQUENCE [LARGE SCALE GENOMIC DNA]</scope>
    <source>
        <strain evidence="1 2">cv. Zhongwan 6</strain>
    </source>
</reference>
<proteinExistence type="predicted"/>
<dbReference type="Proteomes" id="UP001058974">
    <property type="component" value="Chromosome 3"/>
</dbReference>
<dbReference type="Pfam" id="PF13855">
    <property type="entry name" value="LRR_8"/>
    <property type="match status" value="1"/>
</dbReference>
<dbReference type="SUPFAM" id="SSF52058">
    <property type="entry name" value="L domain-like"/>
    <property type="match status" value="1"/>
</dbReference>
<keyword evidence="2" id="KW-1185">Reference proteome</keyword>
<dbReference type="PANTHER" id="PTHR47186">
    <property type="entry name" value="LEUCINE-RICH REPEAT-CONTAINING PROTEIN 57"/>
    <property type="match status" value="1"/>
</dbReference>
<evidence type="ECO:0000313" key="1">
    <source>
        <dbReference type="EMBL" id="KAI5431699.1"/>
    </source>
</evidence>
<dbReference type="PROSITE" id="PS51450">
    <property type="entry name" value="LRR"/>
    <property type="match status" value="1"/>
</dbReference>
<name>A0A9D4Y2Z9_PEA</name>
<dbReference type="Gramene" id="Psat03G0575100-T2">
    <property type="protein sequence ID" value="KAI5431699.1"/>
    <property type="gene ID" value="KIW84_035751"/>
</dbReference>
<dbReference type="PANTHER" id="PTHR47186:SF20">
    <property type="entry name" value="DISEASE RESISTANCE PROTEIN RPS5-LIKE"/>
    <property type="match status" value="1"/>
</dbReference>
<dbReference type="EMBL" id="JAMSHJ010000003">
    <property type="protein sequence ID" value="KAI5431699.1"/>
    <property type="molecule type" value="Genomic_DNA"/>
</dbReference>
<gene>
    <name evidence="1" type="ORF">KIW84_035751</name>
</gene>
<protein>
    <submittedName>
        <fullName evidence="1">Uncharacterized protein</fullName>
    </submittedName>
</protein>
<dbReference type="Gene3D" id="3.80.10.10">
    <property type="entry name" value="Ribonuclease Inhibitor"/>
    <property type="match status" value="1"/>
</dbReference>
<organism evidence="1 2">
    <name type="scientific">Pisum sativum</name>
    <name type="common">Garden pea</name>
    <name type="synonym">Lathyrus oleraceus</name>
    <dbReference type="NCBI Taxonomy" id="3888"/>
    <lineage>
        <taxon>Eukaryota</taxon>
        <taxon>Viridiplantae</taxon>
        <taxon>Streptophyta</taxon>
        <taxon>Embryophyta</taxon>
        <taxon>Tracheophyta</taxon>
        <taxon>Spermatophyta</taxon>
        <taxon>Magnoliopsida</taxon>
        <taxon>eudicotyledons</taxon>
        <taxon>Gunneridae</taxon>
        <taxon>Pentapetalae</taxon>
        <taxon>rosids</taxon>
        <taxon>fabids</taxon>
        <taxon>Fabales</taxon>
        <taxon>Fabaceae</taxon>
        <taxon>Papilionoideae</taxon>
        <taxon>50 kb inversion clade</taxon>
        <taxon>NPAAA clade</taxon>
        <taxon>Hologalegina</taxon>
        <taxon>IRL clade</taxon>
        <taxon>Fabeae</taxon>
        <taxon>Lathyrus</taxon>
    </lineage>
</organism>
<dbReference type="InterPro" id="IPR032675">
    <property type="entry name" value="LRR_dom_sf"/>
</dbReference>
<sequence length="167" mass="18840">MNQLQFSDVPNSFFKYMNALLVLDISYNKYLVSLPDSLSNLKSLTSLILRECVSLKNVPPLGDLQALSRLVISGSSIEEAPKGLEKLVNLKWLDLSNNRSLKLKLGSFLSNLTKMQYFNLLSISAVVTMEDVQGMKMLECFEGAFDCKHYHAQNMVDMIYGLISSRF</sequence>
<dbReference type="InterPro" id="IPR001611">
    <property type="entry name" value="Leu-rich_rpt"/>
</dbReference>